<dbReference type="SUPFAM" id="SSF52980">
    <property type="entry name" value="Restriction endonuclease-like"/>
    <property type="match status" value="1"/>
</dbReference>
<dbReference type="Gene3D" id="3.40.960.10">
    <property type="entry name" value="VSR Endonuclease"/>
    <property type="match status" value="1"/>
</dbReference>
<proteinExistence type="predicted"/>
<sequence length="65" mass="7565">MAIECDNRKAHAPKVQQARDRRKDAFLRRLGWRVLRFHEEEILARPDECVSLAVEILRQKIGPGA</sequence>
<dbReference type="AlphaFoldDB" id="A0A2H0RF16"/>
<feature type="domain" description="DUF559" evidence="1">
    <location>
        <begin position="3"/>
        <end position="53"/>
    </location>
</feature>
<dbReference type="InterPro" id="IPR007569">
    <property type="entry name" value="DUF559"/>
</dbReference>
<accession>A0A2H0RF16</accession>
<dbReference type="Proteomes" id="UP000228767">
    <property type="component" value="Unassembled WGS sequence"/>
</dbReference>
<gene>
    <name evidence="2" type="ORF">COV10_00940</name>
</gene>
<name>A0A2H0RF16_9BACT</name>
<protein>
    <recommendedName>
        <fullName evidence="1">DUF559 domain-containing protein</fullName>
    </recommendedName>
</protein>
<dbReference type="InterPro" id="IPR011335">
    <property type="entry name" value="Restrct_endonuc-II-like"/>
</dbReference>
<dbReference type="EMBL" id="PCYI01000006">
    <property type="protein sequence ID" value="PIR45151.1"/>
    <property type="molecule type" value="Genomic_DNA"/>
</dbReference>
<evidence type="ECO:0000313" key="3">
    <source>
        <dbReference type="Proteomes" id="UP000228767"/>
    </source>
</evidence>
<organism evidence="2 3">
    <name type="scientific">Candidatus Vogelbacteria bacterium CG10_big_fil_rev_8_21_14_0_10_51_16</name>
    <dbReference type="NCBI Taxonomy" id="1975045"/>
    <lineage>
        <taxon>Bacteria</taxon>
        <taxon>Candidatus Vogeliibacteriota</taxon>
    </lineage>
</organism>
<dbReference type="Pfam" id="PF04480">
    <property type="entry name" value="DUF559"/>
    <property type="match status" value="1"/>
</dbReference>
<reference evidence="2 3" key="1">
    <citation type="submission" date="2017-09" db="EMBL/GenBank/DDBJ databases">
        <title>Depth-based differentiation of microbial function through sediment-hosted aquifers and enrichment of novel symbionts in the deep terrestrial subsurface.</title>
        <authorList>
            <person name="Probst A.J."/>
            <person name="Ladd B."/>
            <person name="Jarett J.K."/>
            <person name="Geller-Mcgrath D.E."/>
            <person name="Sieber C.M."/>
            <person name="Emerson J.B."/>
            <person name="Anantharaman K."/>
            <person name="Thomas B.C."/>
            <person name="Malmstrom R."/>
            <person name="Stieglmeier M."/>
            <person name="Klingl A."/>
            <person name="Woyke T."/>
            <person name="Ryan C.M."/>
            <person name="Banfield J.F."/>
        </authorList>
    </citation>
    <scope>NUCLEOTIDE SEQUENCE [LARGE SCALE GENOMIC DNA]</scope>
    <source>
        <strain evidence="2">CG10_big_fil_rev_8_21_14_0_10_51_16</strain>
    </source>
</reference>
<comment type="caution">
    <text evidence="2">The sequence shown here is derived from an EMBL/GenBank/DDBJ whole genome shotgun (WGS) entry which is preliminary data.</text>
</comment>
<evidence type="ECO:0000313" key="2">
    <source>
        <dbReference type="EMBL" id="PIR45151.1"/>
    </source>
</evidence>
<evidence type="ECO:0000259" key="1">
    <source>
        <dbReference type="Pfam" id="PF04480"/>
    </source>
</evidence>